<name>A0A0A9CWA7_ARUDO</name>
<dbReference type="EMBL" id="GBRH01219182">
    <property type="protein sequence ID" value="JAD78713.1"/>
    <property type="molecule type" value="Transcribed_RNA"/>
</dbReference>
<sequence>MFACVQSSPSCIICCVSATSIKADLLNTLFFCSRQIDQATNITEESKCPAKCLRLLLLYKTKKKGSLPQNTAYPVQQGNDYNH</sequence>
<reference evidence="1" key="1">
    <citation type="submission" date="2014-09" db="EMBL/GenBank/DDBJ databases">
        <authorList>
            <person name="Magalhaes I.L.F."/>
            <person name="Oliveira U."/>
            <person name="Santos F.R."/>
            <person name="Vidigal T.H.D.A."/>
            <person name="Brescovit A.D."/>
            <person name="Santos A.J."/>
        </authorList>
    </citation>
    <scope>NUCLEOTIDE SEQUENCE</scope>
    <source>
        <tissue evidence="1">Shoot tissue taken approximately 20 cm above the soil surface</tissue>
    </source>
</reference>
<dbReference type="AlphaFoldDB" id="A0A0A9CWA7"/>
<organism evidence="1">
    <name type="scientific">Arundo donax</name>
    <name type="common">Giant reed</name>
    <name type="synonym">Donax arundinaceus</name>
    <dbReference type="NCBI Taxonomy" id="35708"/>
    <lineage>
        <taxon>Eukaryota</taxon>
        <taxon>Viridiplantae</taxon>
        <taxon>Streptophyta</taxon>
        <taxon>Embryophyta</taxon>
        <taxon>Tracheophyta</taxon>
        <taxon>Spermatophyta</taxon>
        <taxon>Magnoliopsida</taxon>
        <taxon>Liliopsida</taxon>
        <taxon>Poales</taxon>
        <taxon>Poaceae</taxon>
        <taxon>PACMAD clade</taxon>
        <taxon>Arundinoideae</taxon>
        <taxon>Arundineae</taxon>
        <taxon>Arundo</taxon>
    </lineage>
</organism>
<reference evidence="1" key="2">
    <citation type="journal article" date="2015" name="Data Brief">
        <title>Shoot transcriptome of the giant reed, Arundo donax.</title>
        <authorList>
            <person name="Barrero R.A."/>
            <person name="Guerrero F.D."/>
            <person name="Moolhuijzen P."/>
            <person name="Goolsby J.A."/>
            <person name="Tidwell J."/>
            <person name="Bellgard S.E."/>
            <person name="Bellgard M.I."/>
        </authorList>
    </citation>
    <scope>NUCLEOTIDE SEQUENCE</scope>
    <source>
        <tissue evidence="1">Shoot tissue taken approximately 20 cm above the soil surface</tissue>
    </source>
</reference>
<protein>
    <submittedName>
        <fullName evidence="1">IDP1468</fullName>
    </submittedName>
</protein>
<proteinExistence type="predicted"/>
<accession>A0A0A9CWA7</accession>
<evidence type="ECO:0000313" key="1">
    <source>
        <dbReference type="EMBL" id="JAD78713.1"/>
    </source>
</evidence>